<keyword evidence="1" id="KW-0040">ANK repeat</keyword>
<evidence type="ECO:0000256" key="1">
    <source>
        <dbReference type="PROSITE-ProRule" id="PRU00023"/>
    </source>
</evidence>
<dbReference type="Gene3D" id="1.25.40.20">
    <property type="entry name" value="Ankyrin repeat-containing domain"/>
    <property type="match status" value="1"/>
</dbReference>
<feature type="transmembrane region" description="Helical" evidence="2">
    <location>
        <begin position="357"/>
        <end position="378"/>
    </location>
</feature>
<evidence type="ECO:0000313" key="5">
    <source>
        <dbReference type="Proteomes" id="UP000187609"/>
    </source>
</evidence>
<reference evidence="4" key="1">
    <citation type="submission" date="2016-11" db="EMBL/GenBank/DDBJ databases">
        <title>The genome of Nicotiana attenuata.</title>
        <authorList>
            <person name="Xu S."/>
            <person name="Brockmoeller T."/>
            <person name="Gaquerel E."/>
            <person name="Navarro A."/>
            <person name="Kuhl H."/>
            <person name="Gase K."/>
            <person name="Ling Z."/>
            <person name="Zhou W."/>
            <person name="Kreitzer C."/>
            <person name="Stanke M."/>
            <person name="Tang H."/>
            <person name="Lyons E."/>
            <person name="Pandey P."/>
            <person name="Pandey S.P."/>
            <person name="Timmermann B."/>
            <person name="Baldwin I.T."/>
        </authorList>
    </citation>
    <scope>NUCLEOTIDE SEQUENCE [LARGE SCALE GENOMIC DNA]</scope>
    <source>
        <strain evidence="4">UT</strain>
    </source>
</reference>
<sequence>MDQILVDVCGAGCIDDFYLLNPDLERIDEIPFVDTPLHIAASAGQTQLAIEILSLKPSFGRKLNSDGLSPLHSALKKGHVETVKRLIKHDPELIRVRGRERITPLHYVAETENINLLGEFLYACPASIKDLTSRGETALHVAVKNSKLNCVLVLLGWLQRTNNREILKLKDENGDTILHTAVSTNQLQIVKLLIKNMKNINEKNTQGMTALDIAIGLPDEQSREMKRVLRSAGASTSSSLNKDVLLSDFLGSKETITEKFVKYDVNLRKGLSNDVRNALLVVAILIATATYQALLSPPGGVTQGDGSTTTTAGGGDRPGTVVLPKKYFNPIMYTNTICFVISVGLIIFLVQTSRYSLPLQMSLVFMMLSYMISLLAIFPPGKVAAYAVISSSIVIIYARFLGSMEYVPGLRWLLGYDRLKLQRKVVLSKFNRSNSICCYIMFKFMNLWSHKARTLHSTISDT</sequence>
<dbReference type="PROSITE" id="PS50297">
    <property type="entry name" value="ANK_REP_REGION"/>
    <property type="match status" value="2"/>
</dbReference>
<dbReference type="OMA" id="IMYTNTI"/>
<dbReference type="Pfam" id="PF12796">
    <property type="entry name" value="Ank_2"/>
    <property type="match status" value="3"/>
</dbReference>
<evidence type="ECO:0000313" key="4">
    <source>
        <dbReference type="EMBL" id="OIS99743.1"/>
    </source>
</evidence>
<dbReference type="InterPro" id="IPR002110">
    <property type="entry name" value="Ankyrin_rpt"/>
</dbReference>
<feature type="transmembrane region" description="Helical" evidence="2">
    <location>
        <begin position="331"/>
        <end position="350"/>
    </location>
</feature>
<evidence type="ECO:0000256" key="2">
    <source>
        <dbReference type="SAM" id="Phobius"/>
    </source>
</evidence>
<dbReference type="STRING" id="49451.A0A1J6IGU8"/>
<feature type="domain" description="PGG" evidence="3">
    <location>
        <begin position="273"/>
        <end position="376"/>
    </location>
</feature>
<dbReference type="InterPro" id="IPR036770">
    <property type="entry name" value="Ankyrin_rpt-contain_sf"/>
</dbReference>
<feature type="repeat" description="ANK" evidence="1">
    <location>
        <begin position="66"/>
        <end position="93"/>
    </location>
</feature>
<dbReference type="Proteomes" id="UP000187609">
    <property type="component" value="Unassembled WGS sequence"/>
</dbReference>
<proteinExistence type="predicted"/>
<dbReference type="OrthoDB" id="909233at2759"/>
<keyword evidence="2" id="KW-0812">Transmembrane</keyword>
<dbReference type="Gramene" id="OIS99743">
    <property type="protein sequence ID" value="OIS99743"/>
    <property type="gene ID" value="A4A49_36541"/>
</dbReference>
<organism evidence="4 5">
    <name type="scientific">Nicotiana attenuata</name>
    <name type="common">Coyote tobacco</name>
    <dbReference type="NCBI Taxonomy" id="49451"/>
    <lineage>
        <taxon>Eukaryota</taxon>
        <taxon>Viridiplantae</taxon>
        <taxon>Streptophyta</taxon>
        <taxon>Embryophyta</taxon>
        <taxon>Tracheophyta</taxon>
        <taxon>Spermatophyta</taxon>
        <taxon>Magnoliopsida</taxon>
        <taxon>eudicotyledons</taxon>
        <taxon>Gunneridae</taxon>
        <taxon>Pentapetalae</taxon>
        <taxon>asterids</taxon>
        <taxon>lamiids</taxon>
        <taxon>Solanales</taxon>
        <taxon>Solanaceae</taxon>
        <taxon>Nicotianoideae</taxon>
        <taxon>Nicotianeae</taxon>
        <taxon>Nicotiana</taxon>
    </lineage>
</organism>
<dbReference type="PANTHER" id="PTHR24128:SF24">
    <property type="entry name" value="ANKYRIN REPEAT PROTEIN"/>
    <property type="match status" value="1"/>
</dbReference>
<keyword evidence="2" id="KW-1133">Transmembrane helix</keyword>
<dbReference type="AlphaFoldDB" id="A0A1J6IGU8"/>
<evidence type="ECO:0000259" key="3">
    <source>
        <dbReference type="Pfam" id="PF13962"/>
    </source>
</evidence>
<dbReference type="KEGG" id="nau:109231688"/>
<dbReference type="PANTHER" id="PTHR24128">
    <property type="entry name" value="HOMEOBOX PROTEIN WARIAI"/>
    <property type="match status" value="1"/>
</dbReference>
<dbReference type="PROSITE" id="PS50088">
    <property type="entry name" value="ANK_REPEAT"/>
    <property type="match status" value="2"/>
</dbReference>
<dbReference type="SMR" id="A0A1J6IGU8"/>
<feature type="repeat" description="ANK" evidence="1">
    <location>
        <begin position="173"/>
        <end position="205"/>
    </location>
</feature>
<dbReference type="InterPro" id="IPR026961">
    <property type="entry name" value="PGG_dom"/>
</dbReference>
<comment type="caution">
    <text evidence="4">The sequence shown here is derived from an EMBL/GenBank/DDBJ whole genome shotgun (WGS) entry which is preliminary data.</text>
</comment>
<gene>
    <name evidence="4" type="ORF">A4A49_36541</name>
</gene>
<dbReference type="SUPFAM" id="SSF48403">
    <property type="entry name" value="Ankyrin repeat"/>
    <property type="match status" value="1"/>
</dbReference>
<dbReference type="EMBL" id="MJEQ01037190">
    <property type="protein sequence ID" value="OIS99743.1"/>
    <property type="molecule type" value="Genomic_DNA"/>
</dbReference>
<name>A0A1J6IGU8_NICAT</name>
<keyword evidence="5" id="KW-1185">Reference proteome</keyword>
<protein>
    <submittedName>
        <fullName evidence="4">Ankyrin repeat-containing protein</fullName>
    </submittedName>
</protein>
<dbReference type="Pfam" id="PF13962">
    <property type="entry name" value="PGG"/>
    <property type="match status" value="1"/>
</dbReference>
<keyword evidence="2" id="KW-0472">Membrane</keyword>
<accession>A0A1J6IGU8</accession>
<dbReference type="SMART" id="SM00248">
    <property type="entry name" value="ANK"/>
    <property type="match status" value="5"/>
</dbReference>
<feature type="transmembrane region" description="Helical" evidence="2">
    <location>
        <begin position="278"/>
        <end position="295"/>
    </location>
</feature>
<feature type="transmembrane region" description="Helical" evidence="2">
    <location>
        <begin position="384"/>
        <end position="402"/>
    </location>
</feature>